<keyword evidence="2" id="KW-1185">Reference proteome</keyword>
<dbReference type="Gene3D" id="1.10.10.1150">
    <property type="entry name" value="Coenzyme PQQ synthesis protein D (PqqD)"/>
    <property type="match status" value="1"/>
</dbReference>
<gene>
    <name evidence="1" type="ORF">IOQ59_11440</name>
</gene>
<evidence type="ECO:0008006" key="3">
    <source>
        <dbReference type="Google" id="ProtNLM"/>
    </source>
</evidence>
<dbReference type="AlphaFoldDB" id="A0A8J7K758"/>
<protein>
    <recommendedName>
        <fullName evidence="3">PqqD family protein</fullName>
    </recommendedName>
</protein>
<dbReference type="InterPro" id="IPR041881">
    <property type="entry name" value="PqqD_sf"/>
</dbReference>
<sequence length="124" mass="14239">MDNSQYFYRTIIFTRKNNQVALADINYPENVTPLDEWLGTVVTLADGAHTIQEMINYMGQRYPSPPSNLEKTLHSVIERLMDGDMIKLSETPVSLPYYLASPIEELDLDKARKQIIEDGYSVMH</sequence>
<dbReference type="RefSeq" id="WP_193953424.1">
    <property type="nucleotide sequence ID" value="NZ_JADEYS010000010.1"/>
</dbReference>
<evidence type="ECO:0000313" key="2">
    <source>
        <dbReference type="Proteomes" id="UP000640333"/>
    </source>
</evidence>
<name>A0A8J7K758_9GAMM</name>
<evidence type="ECO:0000313" key="1">
    <source>
        <dbReference type="EMBL" id="MBE9397871.1"/>
    </source>
</evidence>
<comment type="caution">
    <text evidence="1">The sequence shown here is derived from an EMBL/GenBank/DDBJ whole genome shotgun (WGS) entry which is preliminary data.</text>
</comment>
<reference evidence="1" key="1">
    <citation type="submission" date="2020-10" db="EMBL/GenBank/DDBJ databases">
        <title>Bacterium isolated from coastal waters sediment.</title>
        <authorList>
            <person name="Chen R.-J."/>
            <person name="Lu D.-C."/>
            <person name="Zhu K.-L."/>
            <person name="Du Z.-J."/>
        </authorList>
    </citation>
    <scope>NUCLEOTIDE SEQUENCE</scope>
    <source>
        <strain evidence="1">N1Y112</strain>
    </source>
</reference>
<proteinExistence type="predicted"/>
<organism evidence="1 2">
    <name type="scientific">Pontibacterium sinense</name>
    <dbReference type="NCBI Taxonomy" id="2781979"/>
    <lineage>
        <taxon>Bacteria</taxon>
        <taxon>Pseudomonadati</taxon>
        <taxon>Pseudomonadota</taxon>
        <taxon>Gammaproteobacteria</taxon>
        <taxon>Oceanospirillales</taxon>
        <taxon>Oceanospirillaceae</taxon>
        <taxon>Pontibacterium</taxon>
    </lineage>
</organism>
<accession>A0A8J7K758</accession>
<dbReference type="EMBL" id="JADEYS010000010">
    <property type="protein sequence ID" value="MBE9397871.1"/>
    <property type="molecule type" value="Genomic_DNA"/>
</dbReference>
<dbReference type="Proteomes" id="UP000640333">
    <property type="component" value="Unassembled WGS sequence"/>
</dbReference>